<evidence type="ECO:0000256" key="6">
    <source>
        <dbReference type="ARBA" id="ARBA00023242"/>
    </source>
</evidence>
<dbReference type="FunFam" id="3.30.160.60:FF:000478">
    <property type="entry name" value="Zinc finger protein 133"/>
    <property type="match status" value="1"/>
</dbReference>
<dbReference type="FunFam" id="3.30.160.60:FF:001119">
    <property type="entry name" value="zinc finger protein 408"/>
    <property type="match status" value="1"/>
</dbReference>
<dbReference type="InterPro" id="IPR012934">
    <property type="entry name" value="Znf_AD"/>
</dbReference>
<dbReference type="FunFam" id="3.30.160.60:FF:001290">
    <property type="entry name" value="Zinc finger 45-like"/>
    <property type="match status" value="1"/>
</dbReference>
<keyword evidence="2 8" id="KW-0479">Metal-binding</keyword>
<dbReference type="PROSITE" id="PS00028">
    <property type="entry name" value="ZINC_FINGER_C2H2_1"/>
    <property type="match status" value="11"/>
</dbReference>
<comment type="caution">
    <text evidence="11">The sequence shown here is derived from an EMBL/GenBank/DDBJ whole genome shotgun (WGS) entry which is preliminary data.</text>
</comment>
<feature type="binding site" evidence="8">
    <location>
        <position position="18"/>
    </location>
    <ligand>
        <name>Zn(2+)</name>
        <dbReference type="ChEBI" id="CHEBI:29105"/>
    </ligand>
</feature>
<name>A0ABD0TRY4_LOXSC</name>
<dbReference type="Pfam" id="PF13912">
    <property type="entry name" value="zf-C2H2_6"/>
    <property type="match status" value="3"/>
</dbReference>
<dbReference type="Proteomes" id="UP001549921">
    <property type="component" value="Unassembled WGS sequence"/>
</dbReference>
<accession>A0ABD0TRY4</accession>
<dbReference type="InterPro" id="IPR036236">
    <property type="entry name" value="Znf_C2H2_sf"/>
</dbReference>
<evidence type="ECO:0000256" key="5">
    <source>
        <dbReference type="ARBA" id="ARBA00022833"/>
    </source>
</evidence>
<evidence type="ECO:0000256" key="7">
    <source>
        <dbReference type="PROSITE-ProRule" id="PRU00042"/>
    </source>
</evidence>
<feature type="domain" description="ZAD" evidence="10">
    <location>
        <begin position="13"/>
        <end position="88"/>
    </location>
</feature>
<feature type="domain" description="C2H2-type" evidence="9">
    <location>
        <begin position="613"/>
        <end position="640"/>
    </location>
</feature>
<dbReference type="GO" id="GO:0008270">
    <property type="term" value="F:zinc ion binding"/>
    <property type="evidence" value="ECO:0007669"/>
    <property type="project" value="UniProtKB-UniRule"/>
</dbReference>
<dbReference type="PANTHER" id="PTHR24409:SF295">
    <property type="entry name" value="AZ2-RELATED"/>
    <property type="match status" value="1"/>
</dbReference>
<evidence type="ECO:0000256" key="2">
    <source>
        <dbReference type="ARBA" id="ARBA00022723"/>
    </source>
</evidence>
<proteinExistence type="predicted"/>
<evidence type="ECO:0000256" key="3">
    <source>
        <dbReference type="ARBA" id="ARBA00022737"/>
    </source>
</evidence>
<dbReference type="EMBL" id="JBEDNZ010000001">
    <property type="protein sequence ID" value="KAL0852116.1"/>
    <property type="molecule type" value="Genomic_DNA"/>
</dbReference>
<dbReference type="Gene3D" id="3.40.1800.20">
    <property type="match status" value="1"/>
</dbReference>
<evidence type="ECO:0000313" key="11">
    <source>
        <dbReference type="EMBL" id="KAL0852116.1"/>
    </source>
</evidence>
<feature type="binding site" evidence="8">
    <location>
        <position position="15"/>
    </location>
    <ligand>
        <name>Zn(2+)</name>
        <dbReference type="ChEBI" id="CHEBI:29105"/>
    </ligand>
</feature>
<dbReference type="FunFam" id="3.30.160.60:FF:002455">
    <property type="entry name" value="FI03704p"/>
    <property type="match status" value="1"/>
</dbReference>
<evidence type="ECO:0000256" key="8">
    <source>
        <dbReference type="PROSITE-ProRule" id="PRU01263"/>
    </source>
</evidence>
<sequence>MASSTQVEIKIEDVCRTCLAKESELFSVFEVSLGAVTLGYAIAEITGVQIEPSDGLPFTVCQSCKEKASKAYEFRKLSQEANATLQSVYKKEKIEVSCQKISCQQADTNIKVENPSADDSDYVDWIGLDDFPEVDVVKDETEDLNTTVNFQCKNCNLDLHSSRKLQEHMTKKCLKVEFDDTNSNYCPLCGTSYHDAVNLTTHMWENHADLMGPKKRGRPKKILTTTILTKLSENGFRLKAITVEKYECVLCKEECKSKEDLGVHLVKHKDTKVLCCLLCKKMYLKSRNFSRHVCSDKGNNKKDDEVSNTADKNKQNFLSEILLEELLDPNGITENVTLLQVCEICSAVFTSEDDLMSHNDADHPERSLRCNLCLKVFASIKSAARHRSICKQIERKHKCSTCGLKFAYEISLNKHILRYHEGQSVSVKFMDTKAKEEEKQYQCDTCSKQFSRKELLAKHTRTHSDKMYECDICKKKFNRSDNLRSHKKTHDPREKSKASTCLCLYCGRSFNNSSNLIVHMRRHTGEKPYKCDFCGKGFPRSSDLQCHRRSHTGEKPCVCRICGKGFSRSNKLSRHMRVHTGSKPYKCTYCEKAFSQSNDLTLHIRRHTGDKPYICEVCGDRFIQGTALHNHRRTHGHYPPPSTELHGIRPVSGAQTHVLGSTLDTQAITHRLSSEAETHVITTFTIQNITHSTANQ</sequence>
<dbReference type="Pfam" id="PF00096">
    <property type="entry name" value="zf-C2H2"/>
    <property type="match status" value="5"/>
</dbReference>
<feature type="binding site" evidence="8">
    <location>
        <position position="61"/>
    </location>
    <ligand>
        <name>Zn(2+)</name>
        <dbReference type="ChEBI" id="CHEBI:29105"/>
    </ligand>
</feature>
<feature type="domain" description="C2H2-type" evidence="9">
    <location>
        <begin position="397"/>
        <end position="425"/>
    </location>
</feature>
<keyword evidence="6" id="KW-0539">Nucleus</keyword>
<feature type="domain" description="C2H2-type" evidence="9">
    <location>
        <begin position="501"/>
        <end position="528"/>
    </location>
</feature>
<keyword evidence="5 8" id="KW-0862">Zinc</keyword>
<reference evidence="11 12" key="1">
    <citation type="submission" date="2024-06" db="EMBL/GenBank/DDBJ databases">
        <title>A chromosome-level genome assembly of beet webworm, Loxostege sticticalis.</title>
        <authorList>
            <person name="Zhang Y."/>
        </authorList>
    </citation>
    <scope>NUCLEOTIDE SEQUENCE [LARGE SCALE GENOMIC DNA]</scope>
    <source>
        <strain evidence="11">AQ028</strain>
        <tissue evidence="11">Male pupae</tissue>
    </source>
</reference>
<feature type="domain" description="C2H2-type" evidence="9">
    <location>
        <begin position="441"/>
        <end position="468"/>
    </location>
</feature>
<dbReference type="Pfam" id="PF07776">
    <property type="entry name" value="zf-AD"/>
    <property type="match status" value="1"/>
</dbReference>
<protein>
    <submittedName>
        <fullName evidence="11">Uncharacterized protein</fullName>
    </submittedName>
</protein>
<dbReference type="FunFam" id="3.30.160.60:FF:000512">
    <property type="entry name" value="zinc finger protein 197 isoform X1"/>
    <property type="match status" value="1"/>
</dbReference>
<dbReference type="SUPFAM" id="SSF57716">
    <property type="entry name" value="Glucocorticoid receptor-like (DNA-binding domain)"/>
    <property type="match status" value="1"/>
</dbReference>
<organism evidence="11 12">
    <name type="scientific">Loxostege sticticalis</name>
    <name type="common">Beet webworm moth</name>
    <dbReference type="NCBI Taxonomy" id="481309"/>
    <lineage>
        <taxon>Eukaryota</taxon>
        <taxon>Metazoa</taxon>
        <taxon>Ecdysozoa</taxon>
        <taxon>Arthropoda</taxon>
        <taxon>Hexapoda</taxon>
        <taxon>Insecta</taxon>
        <taxon>Pterygota</taxon>
        <taxon>Neoptera</taxon>
        <taxon>Endopterygota</taxon>
        <taxon>Lepidoptera</taxon>
        <taxon>Glossata</taxon>
        <taxon>Ditrysia</taxon>
        <taxon>Pyraloidea</taxon>
        <taxon>Crambidae</taxon>
        <taxon>Pyraustinae</taxon>
        <taxon>Loxostege</taxon>
    </lineage>
</organism>
<evidence type="ECO:0000313" key="12">
    <source>
        <dbReference type="Proteomes" id="UP001549921"/>
    </source>
</evidence>
<dbReference type="SMART" id="SM00355">
    <property type="entry name" value="ZnF_C2H2"/>
    <property type="match status" value="13"/>
</dbReference>
<feature type="domain" description="C2H2-type" evidence="9">
    <location>
        <begin position="585"/>
        <end position="612"/>
    </location>
</feature>
<dbReference type="FunFam" id="3.30.160.60:FF:000446">
    <property type="entry name" value="Zinc finger protein"/>
    <property type="match status" value="1"/>
</dbReference>
<feature type="domain" description="C2H2-type" evidence="9">
    <location>
        <begin position="529"/>
        <end position="556"/>
    </location>
</feature>
<comment type="subcellular location">
    <subcellularLocation>
        <location evidence="1">Nucleus</location>
    </subcellularLocation>
</comment>
<dbReference type="InterPro" id="IPR013087">
    <property type="entry name" value="Znf_C2H2_type"/>
</dbReference>
<dbReference type="Gene3D" id="3.30.160.60">
    <property type="entry name" value="Classic Zinc Finger"/>
    <property type="match status" value="10"/>
</dbReference>
<evidence type="ECO:0000259" key="10">
    <source>
        <dbReference type="PROSITE" id="PS51915"/>
    </source>
</evidence>
<evidence type="ECO:0000256" key="4">
    <source>
        <dbReference type="ARBA" id="ARBA00022771"/>
    </source>
</evidence>
<dbReference type="FunFam" id="3.30.160.60:FF:000100">
    <property type="entry name" value="Zinc finger 45-like"/>
    <property type="match status" value="1"/>
</dbReference>
<keyword evidence="3" id="KW-0677">Repeat</keyword>
<feature type="binding site" evidence="8">
    <location>
        <position position="64"/>
    </location>
    <ligand>
        <name>Zn(2+)</name>
        <dbReference type="ChEBI" id="CHEBI:29105"/>
    </ligand>
</feature>
<dbReference type="GO" id="GO:0005634">
    <property type="term" value="C:nucleus"/>
    <property type="evidence" value="ECO:0007669"/>
    <property type="project" value="UniProtKB-SubCell"/>
</dbReference>
<gene>
    <name evidence="11" type="ORF">ABMA28_000356</name>
</gene>
<keyword evidence="4 7" id="KW-0863">Zinc-finger</keyword>
<feature type="domain" description="C2H2-type" evidence="9">
    <location>
        <begin position="557"/>
        <end position="584"/>
    </location>
</feature>
<feature type="domain" description="C2H2-type" evidence="9">
    <location>
        <begin position="468"/>
        <end position="495"/>
    </location>
</feature>
<dbReference type="PROSITE" id="PS51915">
    <property type="entry name" value="ZAD"/>
    <property type="match status" value="1"/>
</dbReference>
<dbReference type="AlphaFoldDB" id="A0ABD0TRY4"/>
<dbReference type="SUPFAM" id="SSF57667">
    <property type="entry name" value="beta-beta-alpha zinc fingers"/>
    <property type="match status" value="5"/>
</dbReference>
<dbReference type="PANTHER" id="PTHR24409">
    <property type="entry name" value="ZINC FINGER PROTEIN 142"/>
    <property type="match status" value="1"/>
</dbReference>
<evidence type="ECO:0000259" key="9">
    <source>
        <dbReference type="PROSITE" id="PS50157"/>
    </source>
</evidence>
<dbReference type="SMART" id="SM00868">
    <property type="entry name" value="zf-AD"/>
    <property type="match status" value="1"/>
</dbReference>
<dbReference type="PROSITE" id="PS50157">
    <property type="entry name" value="ZINC_FINGER_C2H2_2"/>
    <property type="match status" value="8"/>
</dbReference>
<evidence type="ECO:0000256" key="1">
    <source>
        <dbReference type="ARBA" id="ARBA00004123"/>
    </source>
</evidence>